<protein>
    <submittedName>
        <fullName evidence="1">Uncharacterized protein</fullName>
    </submittedName>
</protein>
<dbReference type="AlphaFoldDB" id="A0A1E3WIU3"/>
<evidence type="ECO:0000313" key="1">
    <source>
        <dbReference type="EMBL" id="ODS09619.1"/>
    </source>
</evidence>
<proteinExistence type="predicted"/>
<gene>
    <name evidence="1" type="ORF">VSF3289_03283</name>
</gene>
<comment type="caution">
    <text evidence="1">The sequence shown here is derived from an EMBL/GenBank/DDBJ whole genome shotgun (WGS) entry which is preliminary data.</text>
</comment>
<name>A0A1E3WIU3_9VIBR</name>
<reference evidence="1 2" key="1">
    <citation type="submission" date="2016-08" db="EMBL/GenBank/DDBJ databases">
        <title>Genome sequencing of Vibrio scophthalmi strain FP3289, an isolated from Paralichthys olivaceus.</title>
        <authorList>
            <person name="Han H.-J."/>
        </authorList>
    </citation>
    <scope>NUCLEOTIDE SEQUENCE [LARGE SCALE GENOMIC DNA]</scope>
    <source>
        <strain evidence="1 2">FP3289</strain>
    </source>
</reference>
<sequence length="118" mass="13738">MSLKIEYTTESHLANAAFFDDWRLKVGLHLFELLEVDSTFRISSWRNGAKRGTARFVINEENLATLNRLSEKFKMKPTQILRAITNDMYLKGRRYCLPEEICAPEQTITTKEITHENA</sequence>
<dbReference type="EMBL" id="MDCJ01000006">
    <property type="protein sequence ID" value="ODS09619.1"/>
    <property type="molecule type" value="Genomic_DNA"/>
</dbReference>
<accession>A0A1E3WIU3</accession>
<evidence type="ECO:0000313" key="2">
    <source>
        <dbReference type="Proteomes" id="UP000095131"/>
    </source>
</evidence>
<dbReference type="RefSeq" id="WP_069447471.1">
    <property type="nucleotide sequence ID" value="NZ_MDCJ01000006.1"/>
</dbReference>
<dbReference type="Proteomes" id="UP000095131">
    <property type="component" value="Unassembled WGS sequence"/>
</dbReference>
<organism evidence="1 2">
    <name type="scientific">Vibrio scophthalmi</name>
    <dbReference type="NCBI Taxonomy" id="45658"/>
    <lineage>
        <taxon>Bacteria</taxon>
        <taxon>Pseudomonadati</taxon>
        <taxon>Pseudomonadota</taxon>
        <taxon>Gammaproteobacteria</taxon>
        <taxon>Vibrionales</taxon>
        <taxon>Vibrionaceae</taxon>
        <taxon>Vibrio</taxon>
    </lineage>
</organism>